<gene>
    <name evidence="2" type="ORF">AMON00008_LOCUS1931</name>
</gene>
<sequence length="156" mass="16944">MTTIPRTGRAPGRAAAAGMRWPGGAPHSHGRALGCRKQHCLCAMLATLALAVAHSRAVRPAAVAPAPSPRPVVLGRRLCRPARTKLRARGATATKRKTKKAPVLAPVEPRAKEDAKVDARQKTAQVSLETELRQLSHKTWSTRIADAWRKVVRFFL</sequence>
<reference evidence="2" key="1">
    <citation type="submission" date="2021-01" db="EMBL/GenBank/DDBJ databases">
        <authorList>
            <person name="Corre E."/>
            <person name="Pelletier E."/>
            <person name="Niang G."/>
            <person name="Scheremetjew M."/>
            <person name="Finn R."/>
            <person name="Kale V."/>
            <person name="Holt S."/>
            <person name="Cochrane G."/>
            <person name="Meng A."/>
            <person name="Brown T."/>
            <person name="Cohen L."/>
        </authorList>
    </citation>
    <scope>NUCLEOTIDE SEQUENCE</scope>
    <source>
        <strain evidence="2">CCMP3105</strain>
    </source>
</reference>
<feature type="region of interest" description="Disordered" evidence="1">
    <location>
        <begin position="1"/>
        <end position="23"/>
    </location>
</feature>
<evidence type="ECO:0000313" key="2">
    <source>
        <dbReference type="EMBL" id="CAE4562312.1"/>
    </source>
</evidence>
<name>A0A7S4PTL1_9DINO</name>
<protein>
    <submittedName>
        <fullName evidence="2">Uncharacterized protein</fullName>
    </submittedName>
</protein>
<evidence type="ECO:0000256" key="1">
    <source>
        <dbReference type="SAM" id="MobiDB-lite"/>
    </source>
</evidence>
<proteinExistence type="predicted"/>
<accession>A0A7S4PTL1</accession>
<organism evidence="2">
    <name type="scientific">Alexandrium monilatum</name>
    <dbReference type="NCBI Taxonomy" id="311494"/>
    <lineage>
        <taxon>Eukaryota</taxon>
        <taxon>Sar</taxon>
        <taxon>Alveolata</taxon>
        <taxon>Dinophyceae</taxon>
        <taxon>Gonyaulacales</taxon>
        <taxon>Pyrocystaceae</taxon>
        <taxon>Alexandrium</taxon>
    </lineage>
</organism>
<dbReference type="AlphaFoldDB" id="A0A7S4PTL1"/>
<dbReference type="EMBL" id="HBNR01002752">
    <property type="protein sequence ID" value="CAE4562312.1"/>
    <property type="molecule type" value="Transcribed_RNA"/>
</dbReference>